<dbReference type="Pfam" id="PF00403">
    <property type="entry name" value="HMA"/>
    <property type="match status" value="1"/>
</dbReference>
<dbReference type="Gene3D" id="3.30.70.100">
    <property type="match status" value="1"/>
</dbReference>
<dbReference type="Proteomes" id="UP000036334">
    <property type="component" value="Unassembled WGS sequence"/>
</dbReference>
<accession>A0A0I9TUP2</accession>
<dbReference type="PROSITE" id="PS50846">
    <property type="entry name" value="HMA_2"/>
    <property type="match status" value="1"/>
</dbReference>
<dbReference type="GO" id="GO:0046872">
    <property type="term" value="F:metal ion binding"/>
    <property type="evidence" value="ECO:0007669"/>
    <property type="project" value="InterPro"/>
</dbReference>
<dbReference type="AlphaFoldDB" id="A0A0I9TUP2"/>
<feature type="domain" description="HMA" evidence="1">
    <location>
        <begin position="2"/>
        <end position="67"/>
    </location>
</feature>
<dbReference type="EMBL" id="LDPR01000008">
    <property type="protein sequence ID" value="KLO36657.1"/>
    <property type="molecule type" value="Genomic_DNA"/>
</dbReference>
<dbReference type="InterPro" id="IPR006121">
    <property type="entry name" value="HMA_dom"/>
</dbReference>
<dbReference type="CDD" id="cd00371">
    <property type="entry name" value="HMA"/>
    <property type="match status" value="1"/>
</dbReference>
<proteinExistence type="predicted"/>
<dbReference type="RefSeq" id="WP_047314552.1">
    <property type="nucleotide sequence ID" value="NZ_LDPQ01000006.1"/>
</dbReference>
<gene>
    <name evidence="2" type="ORF">ABH38_11885</name>
</gene>
<sequence length="70" mass="7254">MATSEYRVSGMSCGHCETAIQREVGHIPGVHSVEVSARTGRLIVASSVPIEEATVLDAVNEAGFTAVVVA</sequence>
<name>A0A0I9TUP2_9MYCO</name>
<keyword evidence="3" id="KW-1185">Reference proteome</keyword>
<evidence type="ECO:0000313" key="2">
    <source>
        <dbReference type="EMBL" id="KLO36657.1"/>
    </source>
</evidence>
<dbReference type="STRING" id="1202450.B586_02010"/>
<evidence type="ECO:0000259" key="1">
    <source>
        <dbReference type="PROSITE" id="PS50846"/>
    </source>
</evidence>
<dbReference type="PATRIC" id="fig|29311.18.peg.3933"/>
<protein>
    <submittedName>
        <fullName evidence="2">Heavy metal transporter</fullName>
    </submittedName>
</protein>
<dbReference type="OrthoDB" id="9813965at2"/>
<dbReference type="InterPro" id="IPR036163">
    <property type="entry name" value="HMA_dom_sf"/>
</dbReference>
<reference evidence="2 3" key="1">
    <citation type="submission" date="2015-05" db="EMBL/GenBank/DDBJ databases">
        <title>Genome sequence of Mycobacterium haemophilum.</title>
        <authorList>
            <person name="Greninger A.L."/>
            <person name="Cunningham G."/>
            <person name="Miller S."/>
        </authorList>
    </citation>
    <scope>NUCLEOTIDE SEQUENCE [LARGE SCALE GENOMIC DNA]</scope>
    <source>
        <strain evidence="3">UC1</strain>
    </source>
</reference>
<evidence type="ECO:0000313" key="3">
    <source>
        <dbReference type="Proteomes" id="UP000036334"/>
    </source>
</evidence>
<comment type="caution">
    <text evidence="2">The sequence shown here is derived from an EMBL/GenBank/DDBJ whole genome shotgun (WGS) entry which is preliminary data.</text>
</comment>
<dbReference type="SUPFAM" id="SSF55008">
    <property type="entry name" value="HMA, heavy metal-associated domain"/>
    <property type="match status" value="1"/>
</dbReference>
<organism evidence="2 3">
    <name type="scientific">Mycobacterium haemophilum</name>
    <dbReference type="NCBI Taxonomy" id="29311"/>
    <lineage>
        <taxon>Bacteria</taxon>
        <taxon>Bacillati</taxon>
        <taxon>Actinomycetota</taxon>
        <taxon>Actinomycetes</taxon>
        <taxon>Mycobacteriales</taxon>
        <taxon>Mycobacteriaceae</taxon>
        <taxon>Mycobacterium</taxon>
    </lineage>
</organism>